<name>A0A455AW54_PHYMC</name>
<proteinExistence type="predicted"/>
<evidence type="ECO:0000313" key="2">
    <source>
        <dbReference type="RefSeq" id="XP_028340414.1"/>
    </source>
</evidence>
<protein>
    <submittedName>
        <fullName evidence="2">Tektin bundle-interacting protein 1 isoform X1</fullName>
    </submittedName>
</protein>
<dbReference type="RefSeq" id="XP_028340414.1">
    <property type="nucleotide sequence ID" value="XM_028484613.2"/>
</dbReference>
<sequence length="223" mass="25172">MGHEAAGQLWYTGLTNSDSREAWNMLPRALDSPHLEAYAHRHGGHSPPAYTQRLRETAWYDPIIPAQYRGPRTQYGSVLWKDRPLRGEEYAPGARLPSSPPGPGGDLILQTLGRPQQSRNWEMKPKPRLVFLWNWCLEEAPQADSWWPGGHPGPDRNCRLWSEECAALAGWTLPCCCPGHVNHCQGHAAWLGDFGRVTASLGLRFQERDLIKIPHKIGMRNES</sequence>
<dbReference type="PANTHER" id="PTHR31254:SF1">
    <property type="entry name" value="TEKTIN BUNDLE-INTERACTING PROTEIN 1"/>
    <property type="match status" value="1"/>
</dbReference>
<dbReference type="PANTHER" id="PTHR31254">
    <property type="entry name" value="HYPOTHETICAL PROTEIN LOC690617"/>
    <property type="match status" value="1"/>
</dbReference>
<dbReference type="GeneID" id="102992727"/>
<dbReference type="Pfam" id="PF15041">
    <property type="entry name" value="TKTI1"/>
    <property type="match status" value="1"/>
</dbReference>
<evidence type="ECO:0000313" key="1">
    <source>
        <dbReference type="Proteomes" id="UP000248484"/>
    </source>
</evidence>
<reference evidence="2" key="1">
    <citation type="submission" date="2025-08" db="UniProtKB">
        <authorList>
            <consortium name="RefSeq"/>
        </authorList>
    </citation>
    <scope>IDENTIFICATION</scope>
    <source>
        <tissue evidence="2">Muscle</tissue>
    </source>
</reference>
<dbReference type="AlphaFoldDB" id="A0A455AW54"/>
<dbReference type="InterPro" id="IPR029203">
    <property type="entry name" value="TKTI1"/>
</dbReference>
<dbReference type="CTD" id="100128569"/>
<accession>A0A455AW54</accession>
<organism evidence="1 2">
    <name type="scientific">Physeter macrocephalus</name>
    <name type="common">Sperm whale</name>
    <name type="synonym">Physeter catodon</name>
    <dbReference type="NCBI Taxonomy" id="9755"/>
    <lineage>
        <taxon>Eukaryota</taxon>
        <taxon>Metazoa</taxon>
        <taxon>Chordata</taxon>
        <taxon>Craniata</taxon>
        <taxon>Vertebrata</taxon>
        <taxon>Euteleostomi</taxon>
        <taxon>Mammalia</taxon>
        <taxon>Eutheria</taxon>
        <taxon>Laurasiatheria</taxon>
        <taxon>Artiodactyla</taxon>
        <taxon>Whippomorpha</taxon>
        <taxon>Cetacea</taxon>
        <taxon>Odontoceti</taxon>
        <taxon>Physeteridae</taxon>
        <taxon>Physeter</taxon>
    </lineage>
</organism>
<dbReference type="Proteomes" id="UP000248484">
    <property type="component" value="Unplaced"/>
</dbReference>
<gene>
    <name evidence="2" type="primary">TEKTIP1</name>
</gene>
<keyword evidence="1" id="KW-1185">Reference proteome</keyword>